<dbReference type="Proteomes" id="UP001221366">
    <property type="component" value="Unassembled WGS sequence"/>
</dbReference>
<keyword evidence="1" id="KW-0812">Transmembrane</keyword>
<evidence type="ECO:0000313" key="2">
    <source>
        <dbReference type="EMBL" id="MDF0714827.1"/>
    </source>
</evidence>
<accession>A0ABT5XUG5</accession>
<keyword evidence="1" id="KW-1133">Transmembrane helix</keyword>
<feature type="transmembrane region" description="Helical" evidence="1">
    <location>
        <begin position="135"/>
        <end position="153"/>
    </location>
</feature>
<keyword evidence="3" id="KW-1185">Reference proteome</keyword>
<dbReference type="RefSeq" id="WP_275614106.1">
    <property type="nucleotide sequence ID" value="NZ_JARFVB010000001.1"/>
</dbReference>
<gene>
    <name evidence="2" type="ORF">PY092_01590</name>
</gene>
<feature type="transmembrane region" description="Helical" evidence="1">
    <location>
        <begin position="91"/>
        <end position="112"/>
    </location>
</feature>
<name>A0ABT5XUG5_9FLAO</name>
<comment type="caution">
    <text evidence="2">The sequence shown here is derived from an EMBL/GenBank/DDBJ whole genome shotgun (WGS) entry which is preliminary data.</text>
</comment>
<evidence type="ECO:0000256" key="1">
    <source>
        <dbReference type="SAM" id="Phobius"/>
    </source>
</evidence>
<proteinExistence type="predicted"/>
<evidence type="ECO:0000313" key="3">
    <source>
        <dbReference type="Proteomes" id="UP001221366"/>
    </source>
</evidence>
<organism evidence="2 3">
    <name type="scientific">Flagellimonas yonaguniensis</name>
    <dbReference type="NCBI Taxonomy" id="3031325"/>
    <lineage>
        <taxon>Bacteria</taxon>
        <taxon>Pseudomonadati</taxon>
        <taxon>Bacteroidota</taxon>
        <taxon>Flavobacteriia</taxon>
        <taxon>Flavobacteriales</taxon>
        <taxon>Flavobacteriaceae</taxon>
        <taxon>Flagellimonas</taxon>
    </lineage>
</organism>
<protein>
    <submittedName>
        <fullName evidence="2">Uncharacterized protein</fullName>
    </submittedName>
</protein>
<dbReference type="EMBL" id="JARFVB010000001">
    <property type="protein sequence ID" value="MDF0714827.1"/>
    <property type="molecule type" value="Genomic_DNA"/>
</dbReference>
<feature type="transmembrane region" description="Helical" evidence="1">
    <location>
        <begin position="258"/>
        <end position="279"/>
    </location>
</feature>
<sequence length="287" mass="32543">MRNRKSSSIIAKDASIISVKTIKKGKKPLLELLVLFENFSGYHIHRKLRVWDSKPSLNRFQQDETIPVGLNVARKPKDPVFLSQDVCRFSFVFVIICSLKTIVYVMGCYVLMGEALKKIFDAPESYESVFKHSNVWEMGLIFIGVTTLMYFLLQKIGVLINGKTLAQIWNLLFYGLGTTATITGFKNTGTLINNNPVVGFTYLFESHTGQKVEGTDKKVMEEGQSPEEIDQIGVMYIAGDPTISRFTENLESQNFTRFLNIIFMVVAFIFSAVFVFSFYQTVFGPQI</sequence>
<reference evidence="2 3" key="1">
    <citation type="submission" date="2023-03" db="EMBL/GenBank/DDBJ databases">
        <title>Muricauda XX sp. nov. and Muricauda XXX sp. nov., two novel species isolated from Okinawa Trough.</title>
        <authorList>
            <person name="Cao W."/>
            <person name="Deng X."/>
        </authorList>
    </citation>
    <scope>NUCLEOTIDE SEQUENCE [LARGE SCALE GENOMIC DNA]</scope>
    <source>
        <strain evidence="2 3">334s03</strain>
    </source>
</reference>
<keyword evidence="1" id="KW-0472">Membrane</keyword>